<proteinExistence type="predicted"/>
<organism evidence="1 2">
    <name type="scientific">Comamonas jiangduensis</name>
    <dbReference type="NCBI Taxonomy" id="1194168"/>
    <lineage>
        <taxon>Bacteria</taxon>
        <taxon>Pseudomonadati</taxon>
        <taxon>Pseudomonadota</taxon>
        <taxon>Betaproteobacteria</taxon>
        <taxon>Burkholderiales</taxon>
        <taxon>Comamonadaceae</taxon>
        <taxon>Comamonas</taxon>
    </lineage>
</organism>
<dbReference type="RefSeq" id="WP_286997496.1">
    <property type="nucleotide sequence ID" value="NZ_DALYTO010000014.1"/>
</dbReference>
<keyword evidence="2" id="KW-1185">Reference proteome</keyword>
<accession>A0ABV4IEN9</accession>
<evidence type="ECO:0000313" key="1">
    <source>
        <dbReference type="EMBL" id="MEZ2740314.1"/>
    </source>
</evidence>
<name>A0ABV4IEN9_9BURK</name>
<dbReference type="Proteomes" id="UP001567350">
    <property type="component" value="Unassembled WGS sequence"/>
</dbReference>
<gene>
    <name evidence="1" type="ORF">ACBP88_12805</name>
</gene>
<evidence type="ECO:0000313" key="2">
    <source>
        <dbReference type="Proteomes" id="UP001567350"/>
    </source>
</evidence>
<sequence>MAATPLVFKQQHQGAGNPVQLVLGADEGAPQPKYMLAAVGRLSLGMRGAVRVAAVQRVTAVGRITAGLRGPVAVGWYVNVSRPSVAMVTDAAQPAQSLRAAVQGVWQQSMRTQTAITQIWQDARHVSEQVRALWQQAKPLRGAGVDVMQDAASVRHGMRSGFEQSLRRYSAALDVVQDAQALRVATLVAFEQAVRLRNALQGSMQQALPASGRWLTSFAHGLPVRVGVGGRYQEAAKPGPGQWVWPLPPNPQPKPCYVPGLPAALVFDQANASGLPAALVFRCKRKAPDPQPTPHYVIPLLPAYMQVHHLTAHLLPGMEPVPLTDLTLSADDDGYGWSLTANGPEHLMEQLAPVAGLPTRVRVDINGIAFVFAITSTARSRSFERKRVAVQGVSVTAMLGAPYMPQQSWLSSAAATAQQLAVQALEFTGVGLDWQIADWLVPAGAWSFQGTPLQAVLRVAESVGAVVRSHPTAEQLIIAPRYPVLPWHWADAVPDVQMPAAVIVTDELRPEPRADYNAIYLTGGSVGGVQGHVVRSLSARDKLAPAVQDDLITHADAARLRGQWALAASGNKLLQTISMPVLTGGTNPGIVRPGQLLEVADTDGTWRGLVRGVNVSAALPKVRQQLTVERVAA</sequence>
<comment type="caution">
    <text evidence="1">The sequence shown here is derived from an EMBL/GenBank/DDBJ whole genome shotgun (WGS) entry which is preliminary data.</text>
</comment>
<reference evidence="1 2" key="1">
    <citation type="submission" date="2024-08" db="EMBL/GenBank/DDBJ databases">
        <authorList>
            <person name="Feng Z."/>
            <person name="Ronholm J."/>
        </authorList>
    </citation>
    <scope>NUCLEOTIDE SEQUENCE [LARGE SCALE GENOMIC DNA]</scope>
    <source>
        <strain evidence="1 2">4-AB0-8</strain>
    </source>
</reference>
<dbReference type="EMBL" id="JBGJLR010000015">
    <property type="protein sequence ID" value="MEZ2740314.1"/>
    <property type="molecule type" value="Genomic_DNA"/>
</dbReference>
<protein>
    <submittedName>
        <fullName evidence="1">Uncharacterized protein</fullName>
    </submittedName>
</protein>